<dbReference type="KEGG" id="fll:EI427_16780"/>
<evidence type="ECO:0000313" key="1">
    <source>
        <dbReference type="EMBL" id="AZQ63820.1"/>
    </source>
</evidence>
<reference evidence="1 2" key="1">
    <citation type="submission" date="2018-12" db="EMBL/GenBank/DDBJ databases">
        <title>Flammeovirga pectinis sp. nov., isolated from the gut of the Korean scallop, Patinopecten yessoensis.</title>
        <authorList>
            <person name="Bae J.-W."/>
            <person name="Jeong Y.-S."/>
            <person name="Kang W."/>
        </authorList>
    </citation>
    <scope>NUCLEOTIDE SEQUENCE [LARGE SCALE GENOMIC DNA]</scope>
    <source>
        <strain evidence="1 2">L12M1</strain>
    </source>
</reference>
<protein>
    <submittedName>
        <fullName evidence="1">Uncharacterized protein</fullName>
    </submittedName>
</protein>
<keyword evidence="2" id="KW-1185">Reference proteome</keyword>
<accession>A0A3Q9FNG0</accession>
<dbReference type="RefSeq" id="WP_126616900.1">
    <property type="nucleotide sequence ID" value="NZ_CP034562.1"/>
</dbReference>
<proteinExistence type="predicted"/>
<dbReference type="OrthoDB" id="978696at2"/>
<sequence length="303" mass="35205">MKQFILSAIILFLVSNVYANTIDSLSNFLDQYQMLESKYVYEGGEYSKQQSVALSLTKTLSNKELISLQSSNDILVRCYSFKQLALNNSINVITIIKQNLTSNSLLERIDGCIIYTQFLKEWYLEECFNTCNTSIKNSVLHLLSDNQLMSLLSQKMIDELPLVEKNYTIIKGAYLEGDSRYFNSFLSYSIGDNDSYILKEYNADSLKISSTKYLHFISSKRILKELSIGLLNIEDSYQFIRREYVFLALLKLEEFELIETYKDEVSYHKPLYVALNLTCSYPKLRIELEKKYPSFTSKVKESF</sequence>
<dbReference type="Proteomes" id="UP000267268">
    <property type="component" value="Chromosome 1"/>
</dbReference>
<dbReference type="AlphaFoldDB" id="A0A3Q9FNG0"/>
<name>A0A3Q9FNG0_9BACT</name>
<organism evidence="1 2">
    <name type="scientific">Flammeovirga pectinis</name>
    <dbReference type="NCBI Taxonomy" id="2494373"/>
    <lineage>
        <taxon>Bacteria</taxon>
        <taxon>Pseudomonadati</taxon>
        <taxon>Bacteroidota</taxon>
        <taxon>Cytophagia</taxon>
        <taxon>Cytophagales</taxon>
        <taxon>Flammeovirgaceae</taxon>
        <taxon>Flammeovirga</taxon>
    </lineage>
</organism>
<evidence type="ECO:0000313" key="2">
    <source>
        <dbReference type="Proteomes" id="UP000267268"/>
    </source>
</evidence>
<dbReference type="EMBL" id="CP034562">
    <property type="protein sequence ID" value="AZQ63820.1"/>
    <property type="molecule type" value="Genomic_DNA"/>
</dbReference>
<gene>
    <name evidence="1" type="ORF">EI427_16780</name>
</gene>